<dbReference type="AlphaFoldDB" id="A0A4V3WSK8"/>
<dbReference type="GO" id="GO:0016740">
    <property type="term" value="F:transferase activity"/>
    <property type="evidence" value="ECO:0007669"/>
    <property type="project" value="UniProtKB-KW"/>
</dbReference>
<organism evidence="2 3">
    <name type="scientific">Naasia lichenicola</name>
    <dbReference type="NCBI Taxonomy" id="2565933"/>
    <lineage>
        <taxon>Bacteria</taxon>
        <taxon>Bacillati</taxon>
        <taxon>Actinomycetota</taxon>
        <taxon>Actinomycetes</taxon>
        <taxon>Micrococcales</taxon>
        <taxon>Microbacteriaceae</taxon>
        <taxon>Naasia</taxon>
    </lineage>
</organism>
<dbReference type="Pfam" id="PF01636">
    <property type="entry name" value="APH"/>
    <property type="match status" value="1"/>
</dbReference>
<evidence type="ECO:0000313" key="2">
    <source>
        <dbReference type="EMBL" id="THG28497.1"/>
    </source>
</evidence>
<keyword evidence="2" id="KW-0808">Transferase</keyword>
<dbReference type="Proteomes" id="UP000309133">
    <property type="component" value="Unassembled WGS sequence"/>
</dbReference>
<evidence type="ECO:0000259" key="1">
    <source>
        <dbReference type="Pfam" id="PF01636"/>
    </source>
</evidence>
<proteinExistence type="predicted"/>
<reference evidence="2 3" key="1">
    <citation type="submission" date="2019-04" db="EMBL/GenBank/DDBJ databases">
        <authorList>
            <person name="Jiang L."/>
        </authorList>
    </citation>
    <scope>NUCLEOTIDE SEQUENCE [LARGE SCALE GENOMIC DNA]</scope>
    <source>
        <strain evidence="2 3">YIM 131853</strain>
    </source>
</reference>
<gene>
    <name evidence="2" type="ORF">E6C64_16870</name>
</gene>
<accession>A0A4V3WSK8</accession>
<dbReference type="RefSeq" id="WP_136428857.1">
    <property type="nucleotide sequence ID" value="NZ_SSSM01000006.1"/>
</dbReference>
<dbReference type="OrthoDB" id="3239865at2"/>
<feature type="domain" description="Aminoglycoside phosphotransferase" evidence="1">
    <location>
        <begin position="40"/>
        <end position="264"/>
    </location>
</feature>
<dbReference type="SUPFAM" id="SSF56112">
    <property type="entry name" value="Protein kinase-like (PK-like)"/>
    <property type="match status" value="1"/>
</dbReference>
<sequence length="351" mass="37808">MARSHLTLAALATSAVPGLDVAAAQPFTANRHGEYDSALITARDGHHFLVRVPTSDQAEVAQAAELTALAALSAGVRSRLPFALSTFVGTSPVRDPRGLPRAANVYEFVYGRRVVVERMSQELAASIGRAMAALHALPASFVIDAGLPVVSAIDSLRSVVTVMDRAAATSLVPAVLLSRWETATDDTWLWQYQPTVIHGAMSADVLLHADSMDGDEIVGVLGWADLRIGDPARDLSWTLSAPYGDLVDTVFECYAAARHTTADRGIRRRAMLYAELELARWLLHGADTRDTEIVEDAVDMLESLAASLQGDVGAGLAHETGPVLNVDEVQRMLDAHPTYPFDQHPRRSLTE</sequence>
<evidence type="ECO:0000313" key="3">
    <source>
        <dbReference type="Proteomes" id="UP000309133"/>
    </source>
</evidence>
<protein>
    <submittedName>
        <fullName evidence="2">Macrolide 2'-phosphotransferase</fullName>
    </submittedName>
</protein>
<dbReference type="InterPro" id="IPR011009">
    <property type="entry name" value="Kinase-like_dom_sf"/>
</dbReference>
<name>A0A4V3WSK8_9MICO</name>
<dbReference type="EMBL" id="SSSM01000006">
    <property type="protein sequence ID" value="THG28497.1"/>
    <property type="molecule type" value="Genomic_DNA"/>
</dbReference>
<comment type="caution">
    <text evidence="2">The sequence shown here is derived from an EMBL/GenBank/DDBJ whole genome shotgun (WGS) entry which is preliminary data.</text>
</comment>
<dbReference type="InterPro" id="IPR002575">
    <property type="entry name" value="Aminoglycoside_PTrfase"/>
</dbReference>
<keyword evidence="3" id="KW-1185">Reference proteome</keyword>
<dbReference type="Gene3D" id="3.90.1200.10">
    <property type="match status" value="1"/>
</dbReference>